<dbReference type="PRINTS" id="PR00081">
    <property type="entry name" value="GDHRDH"/>
</dbReference>
<proteinExistence type="inferred from homology"/>
<accession>A0ABV3R1B8</accession>
<dbReference type="EMBL" id="JBFOCI010000004">
    <property type="protein sequence ID" value="MEW9807136.1"/>
    <property type="molecule type" value="Genomic_DNA"/>
</dbReference>
<keyword evidence="3" id="KW-1185">Reference proteome</keyword>
<comment type="similarity">
    <text evidence="1">Belongs to the short-chain dehydrogenases/reductases (SDR) family.</text>
</comment>
<dbReference type="RefSeq" id="WP_367724296.1">
    <property type="nucleotide sequence ID" value="NZ_JBFOCI010000004.1"/>
</dbReference>
<dbReference type="PRINTS" id="PR00080">
    <property type="entry name" value="SDRFAMILY"/>
</dbReference>
<dbReference type="InterPro" id="IPR036291">
    <property type="entry name" value="NAD(P)-bd_dom_sf"/>
</dbReference>
<organism evidence="2 3">
    <name type="scientific">Mesorhizobium marinum</name>
    <dbReference type="NCBI Taxonomy" id="3228790"/>
    <lineage>
        <taxon>Bacteria</taxon>
        <taxon>Pseudomonadati</taxon>
        <taxon>Pseudomonadota</taxon>
        <taxon>Alphaproteobacteria</taxon>
        <taxon>Hyphomicrobiales</taxon>
        <taxon>Phyllobacteriaceae</taxon>
        <taxon>Mesorhizobium</taxon>
    </lineage>
</organism>
<dbReference type="PANTHER" id="PTHR42879">
    <property type="entry name" value="3-OXOACYL-(ACYL-CARRIER-PROTEIN) REDUCTASE"/>
    <property type="match status" value="1"/>
</dbReference>
<evidence type="ECO:0000313" key="3">
    <source>
        <dbReference type="Proteomes" id="UP001556196"/>
    </source>
</evidence>
<dbReference type="Gene3D" id="3.40.50.720">
    <property type="entry name" value="NAD(P)-binding Rossmann-like Domain"/>
    <property type="match status" value="1"/>
</dbReference>
<protein>
    <submittedName>
        <fullName evidence="2">SDR family oxidoreductase</fullName>
    </submittedName>
</protein>
<gene>
    <name evidence="2" type="ORF">ABUE31_14175</name>
</gene>
<dbReference type="PANTHER" id="PTHR42879:SF2">
    <property type="entry name" value="3-OXOACYL-[ACYL-CARRIER-PROTEIN] REDUCTASE FABG"/>
    <property type="match status" value="1"/>
</dbReference>
<dbReference type="Pfam" id="PF13561">
    <property type="entry name" value="adh_short_C2"/>
    <property type="match status" value="1"/>
</dbReference>
<dbReference type="InterPro" id="IPR050259">
    <property type="entry name" value="SDR"/>
</dbReference>
<evidence type="ECO:0000256" key="1">
    <source>
        <dbReference type="ARBA" id="ARBA00006484"/>
    </source>
</evidence>
<dbReference type="SUPFAM" id="SSF51735">
    <property type="entry name" value="NAD(P)-binding Rossmann-fold domains"/>
    <property type="match status" value="1"/>
</dbReference>
<dbReference type="Proteomes" id="UP001556196">
    <property type="component" value="Unassembled WGS sequence"/>
</dbReference>
<sequence length="263" mass="27199">MSGAKTTSPRRVLVTGSAVGLGLGLARAFAEAGDTVYLTDISPAVADAARSLSDATGRPVGSSILDLAVDAAADRLAAEATEAMGGVDILVNNAVIRKIAAVTDLADADWNRALEVNLSAPFRLIRACLPGMRERGFGRIVNMASVYSLIALANRADYVTTKHAMVGLTRTVALELASTRITCNAICPGLMATDSALARIDTLAAERGIGRDEATALFLSTRQPGGRFIPMETVTALALFLCGPQSDGINGAAIPVDNGWSIA</sequence>
<dbReference type="InterPro" id="IPR002347">
    <property type="entry name" value="SDR_fam"/>
</dbReference>
<comment type="caution">
    <text evidence="2">The sequence shown here is derived from an EMBL/GenBank/DDBJ whole genome shotgun (WGS) entry which is preliminary data.</text>
</comment>
<dbReference type="PROSITE" id="PS00061">
    <property type="entry name" value="ADH_SHORT"/>
    <property type="match status" value="1"/>
</dbReference>
<dbReference type="InterPro" id="IPR020904">
    <property type="entry name" value="Sc_DH/Rdtase_CS"/>
</dbReference>
<evidence type="ECO:0000313" key="2">
    <source>
        <dbReference type="EMBL" id="MEW9807136.1"/>
    </source>
</evidence>
<name>A0ABV3R1B8_9HYPH</name>
<reference evidence="2 3" key="1">
    <citation type="submission" date="2024-06" db="EMBL/GenBank/DDBJ databases">
        <authorList>
            <person name="Tuo L."/>
        </authorList>
    </citation>
    <scope>NUCLEOTIDE SEQUENCE [LARGE SCALE GENOMIC DNA]</scope>
    <source>
        <strain evidence="2 3">ZMM04-5</strain>
    </source>
</reference>